<keyword evidence="3" id="KW-1185">Reference proteome</keyword>
<dbReference type="Pfam" id="PF06674">
    <property type="entry name" value="DUF1176"/>
    <property type="match status" value="1"/>
</dbReference>
<organism evidence="2 3">
    <name type="scientific">Leminorella richardii</name>
    <dbReference type="NCBI Taxonomy" id="158841"/>
    <lineage>
        <taxon>Bacteria</taxon>
        <taxon>Pseudomonadati</taxon>
        <taxon>Pseudomonadota</taxon>
        <taxon>Gammaproteobacteria</taxon>
        <taxon>Enterobacterales</taxon>
        <taxon>Budviciaceae</taxon>
        <taxon>Leminorella</taxon>
    </lineage>
</organism>
<evidence type="ECO:0000256" key="1">
    <source>
        <dbReference type="SAM" id="SignalP"/>
    </source>
</evidence>
<accession>A0A2X4UXT8</accession>
<keyword evidence="1" id="KW-0732">Signal</keyword>
<dbReference type="Proteomes" id="UP000249005">
    <property type="component" value="Chromosome 1"/>
</dbReference>
<evidence type="ECO:0000313" key="2">
    <source>
        <dbReference type="EMBL" id="SQI43693.1"/>
    </source>
</evidence>
<name>A0A2X4UXT8_9GAMM</name>
<dbReference type="EMBL" id="LS483470">
    <property type="protein sequence ID" value="SQI43693.1"/>
    <property type="molecule type" value="Genomic_DNA"/>
</dbReference>
<dbReference type="KEGG" id="lri:NCTC12151_03185"/>
<evidence type="ECO:0000313" key="3">
    <source>
        <dbReference type="Proteomes" id="UP000249005"/>
    </source>
</evidence>
<dbReference type="RefSeq" id="WP_170126559.1">
    <property type="nucleotide sequence ID" value="NZ_LR698987.1"/>
</dbReference>
<feature type="chain" id="PRO_5016003144" evidence="1">
    <location>
        <begin position="20"/>
        <end position="343"/>
    </location>
</feature>
<feature type="signal peptide" evidence="1">
    <location>
        <begin position="1"/>
        <end position="19"/>
    </location>
</feature>
<sequence length="343" mass="37164">MRTSLAITLALLFSHSLLAAESEGISFDHKDWEMVCDNAHTCRAAGYGVEENAISVLLTREAGAGKNVSAAVVFSDFDDETATTESVTMSIDSGAKLALKQGEDGQWILTPKQTSSLITALIQSKPVVFYQGTKAQEISSSGVNAVLLKMDEFQGRLGTSGALMKKGSKSESGVPPAPVLPKIVAASIFPDSKEKPFPQDKLDALWPALSQTLLNEDSCFMSGETENARKESLRVIALDEKHSLITGACWMAAYNYGSAYWLIDSELKTAPTLIGTDFTYYGNGALLSSQKGRGIGDCWSQDEWTWDGREFQKSQSYTTGACKGIRAGGTWKLYDWVTHVVKP</sequence>
<proteinExistence type="predicted"/>
<reference evidence="2 3" key="1">
    <citation type="submission" date="2018-06" db="EMBL/GenBank/DDBJ databases">
        <authorList>
            <consortium name="Pathogen Informatics"/>
            <person name="Doyle S."/>
        </authorList>
    </citation>
    <scope>NUCLEOTIDE SEQUENCE [LARGE SCALE GENOMIC DNA]</scope>
    <source>
        <strain evidence="2 3">NCTC12151</strain>
    </source>
</reference>
<protein>
    <submittedName>
        <fullName evidence="2">Protein of uncharacterized function (DUF1176)</fullName>
    </submittedName>
</protein>
<dbReference type="AlphaFoldDB" id="A0A2X4UXT8"/>
<dbReference type="InterPro" id="IPR009560">
    <property type="entry name" value="DUF1176"/>
</dbReference>
<gene>
    <name evidence="2" type="ORF">NCTC12151_03185</name>
</gene>